<keyword evidence="1 10" id="KW-0963">Cytoplasm</keyword>
<evidence type="ECO:0000259" key="13">
    <source>
        <dbReference type="PROSITE" id="PS51721"/>
    </source>
</evidence>
<dbReference type="Proteomes" id="UP000449846">
    <property type="component" value="Unassembled WGS sequence"/>
</dbReference>
<feature type="binding site" evidence="10">
    <location>
        <position position="289"/>
    </location>
    <ligand>
        <name>Zn(2+)</name>
        <dbReference type="ChEBI" id="CHEBI:29105"/>
    </ligand>
</feature>
<feature type="binding site" evidence="10">
    <location>
        <begin position="198"/>
        <end position="206"/>
    </location>
    <ligand>
        <name>GTP</name>
        <dbReference type="ChEBI" id="CHEBI:37565"/>
    </ligand>
</feature>
<dbReference type="OrthoDB" id="9809485at2"/>
<feature type="binding site" evidence="10">
    <location>
        <position position="295"/>
    </location>
    <ligand>
        <name>Zn(2+)</name>
        <dbReference type="ChEBI" id="CHEBI:29105"/>
    </ligand>
</feature>
<dbReference type="GO" id="GO:0005737">
    <property type="term" value="C:cytoplasm"/>
    <property type="evidence" value="ECO:0007669"/>
    <property type="project" value="UniProtKB-SubCell"/>
</dbReference>
<protein>
    <recommendedName>
        <fullName evidence="10">Small ribosomal subunit biogenesis GTPase RsgA</fullName>
        <ecNumber evidence="10">3.6.1.-</ecNumber>
    </recommendedName>
</protein>
<keyword evidence="9 10" id="KW-0342">GTP-binding</keyword>
<evidence type="ECO:0000256" key="9">
    <source>
        <dbReference type="ARBA" id="ARBA00023134"/>
    </source>
</evidence>
<organism evidence="14 15">
    <name type="scientific">Paracoccus litorisediminis</name>
    <dbReference type="NCBI Taxonomy" id="2006130"/>
    <lineage>
        <taxon>Bacteria</taxon>
        <taxon>Pseudomonadati</taxon>
        <taxon>Pseudomonadota</taxon>
        <taxon>Alphaproteobacteria</taxon>
        <taxon>Rhodobacterales</taxon>
        <taxon>Paracoccaceae</taxon>
        <taxon>Paracoccus</taxon>
    </lineage>
</organism>
<evidence type="ECO:0000256" key="11">
    <source>
        <dbReference type="SAM" id="MobiDB-lite"/>
    </source>
</evidence>
<dbReference type="PROSITE" id="PS51721">
    <property type="entry name" value="G_CP"/>
    <property type="match status" value="1"/>
</dbReference>
<name>A0A844HYT5_9RHOB</name>
<dbReference type="Gene3D" id="1.10.40.50">
    <property type="entry name" value="Probable gtpase engc, domain 3"/>
    <property type="match status" value="1"/>
</dbReference>
<dbReference type="Gene3D" id="3.40.50.300">
    <property type="entry name" value="P-loop containing nucleotide triphosphate hydrolases"/>
    <property type="match status" value="1"/>
</dbReference>
<keyword evidence="6 10" id="KW-0378">Hydrolase</keyword>
<comment type="similarity">
    <text evidence="10">Belongs to the TRAFAC class YlqF/YawG GTPase family. RsgA subfamily.</text>
</comment>
<feature type="domain" description="EngC GTPase" evidence="12">
    <location>
        <begin position="107"/>
        <end position="257"/>
    </location>
</feature>
<reference evidence="14 15" key="1">
    <citation type="submission" date="2019-11" db="EMBL/GenBank/DDBJ databases">
        <authorList>
            <person name="Dong K."/>
        </authorList>
    </citation>
    <scope>NUCLEOTIDE SEQUENCE [LARGE SCALE GENOMIC DNA]</scope>
    <source>
        <strain evidence="14 15">NBRC 112902</strain>
    </source>
</reference>
<keyword evidence="15" id="KW-1185">Reference proteome</keyword>
<proteinExistence type="inferred from homology"/>
<comment type="subcellular location">
    <subcellularLocation>
        <location evidence="10">Cytoplasm</location>
    </subcellularLocation>
</comment>
<comment type="caution">
    <text evidence="14">The sequence shown here is derived from an EMBL/GenBank/DDBJ whole genome shotgun (WGS) entry which is preliminary data.</text>
</comment>
<feature type="binding site" evidence="10">
    <location>
        <position position="287"/>
    </location>
    <ligand>
        <name>Zn(2+)</name>
        <dbReference type="ChEBI" id="CHEBI:29105"/>
    </ligand>
</feature>
<evidence type="ECO:0000256" key="5">
    <source>
        <dbReference type="ARBA" id="ARBA00022741"/>
    </source>
</evidence>
<evidence type="ECO:0000256" key="3">
    <source>
        <dbReference type="ARBA" id="ARBA00022723"/>
    </source>
</evidence>
<evidence type="ECO:0000256" key="8">
    <source>
        <dbReference type="ARBA" id="ARBA00022884"/>
    </source>
</evidence>
<feature type="compositionally biased region" description="Basic residues" evidence="11">
    <location>
        <begin position="335"/>
        <end position="344"/>
    </location>
</feature>
<keyword evidence="7 10" id="KW-0862">Zinc</keyword>
<dbReference type="InterPro" id="IPR004881">
    <property type="entry name" value="Ribosome_biogen_GTPase_RsgA"/>
</dbReference>
<dbReference type="GO" id="GO:0019843">
    <property type="term" value="F:rRNA binding"/>
    <property type="evidence" value="ECO:0007669"/>
    <property type="project" value="UniProtKB-KW"/>
</dbReference>
<dbReference type="RefSeq" id="WP_155042555.1">
    <property type="nucleotide sequence ID" value="NZ_JBHGCD010000015.1"/>
</dbReference>
<dbReference type="PANTHER" id="PTHR32120:SF10">
    <property type="entry name" value="SMALL RIBOSOMAL SUBUNIT BIOGENESIS GTPASE RSGA"/>
    <property type="match status" value="1"/>
</dbReference>
<dbReference type="AlphaFoldDB" id="A0A844HYT5"/>
<evidence type="ECO:0000256" key="1">
    <source>
        <dbReference type="ARBA" id="ARBA00022490"/>
    </source>
</evidence>
<evidence type="ECO:0000256" key="6">
    <source>
        <dbReference type="ARBA" id="ARBA00022801"/>
    </source>
</evidence>
<evidence type="ECO:0000256" key="10">
    <source>
        <dbReference type="HAMAP-Rule" id="MF_01820"/>
    </source>
</evidence>
<keyword evidence="4 10" id="KW-0699">rRNA-binding</keyword>
<keyword evidence="5 10" id="KW-0547">Nucleotide-binding</keyword>
<dbReference type="GO" id="GO:0003924">
    <property type="term" value="F:GTPase activity"/>
    <property type="evidence" value="ECO:0007669"/>
    <property type="project" value="UniProtKB-UniRule"/>
</dbReference>
<dbReference type="NCBIfam" id="TIGR00157">
    <property type="entry name" value="ribosome small subunit-dependent GTPase A"/>
    <property type="match status" value="1"/>
</dbReference>
<feature type="domain" description="CP-type G" evidence="13">
    <location>
        <begin position="96"/>
        <end position="259"/>
    </location>
</feature>
<evidence type="ECO:0000313" key="14">
    <source>
        <dbReference type="EMBL" id="MTH62611.1"/>
    </source>
</evidence>
<accession>A0A844HYT5</accession>
<keyword evidence="3 10" id="KW-0479">Metal-binding</keyword>
<dbReference type="CDD" id="cd01854">
    <property type="entry name" value="YjeQ_EngC"/>
    <property type="match status" value="1"/>
</dbReference>
<dbReference type="GO" id="GO:0046872">
    <property type="term" value="F:metal ion binding"/>
    <property type="evidence" value="ECO:0007669"/>
    <property type="project" value="UniProtKB-KW"/>
</dbReference>
<dbReference type="GO" id="GO:0005525">
    <property type="term" value="F:GTP binding"/>
    <property type="evidence" value="ECO:0007669"/>
    <property type="project" value="UniProtKB-UniRule"/>
</dbReference>
<keyword evidence="8 10" id="KW-0694">RNA-binding</keyword>
<dbReference type="EMBL" id="WMIG01000049">
    <property type="protein sequence ID" value="MTH62611.1"/>
    <property type="molecule type" value="Genomic_DNA"/>
</dbReference>
<dbReference type="Pfam" id="PF03193">
    <property type="entry name" value="RsgA_GTPase"/>
    <property type="match status" value="1"/>
</dbReference>
<feature type="binding site" evidence="10">
    <location>
        <position position="282"/>
    </location>
    <ligand>
        <name>Zn(2+)</name>
        <dbReference type="ChEBI" id="CHEBI:29105"/>
    </ligand>
</feature>
<comment type="cofactor">
    <cofactor evidence="10">
        <name>Zn(2+)</name>
        <dbReference type="ChEBI" id="CHEBI:29105"/>
    </cofactor>
    <text evidence="10">Binds 1 zinc ion per subunit.</text>
</comment>
<dbReference type="InterPro" id="IPR030378">
    <property type="entry name" value="G_CP_dom"/>
</dbReference>
<dbReference type="GO" id="GO:0042274">
    <property type="term" value="P:ribosomal small subunit biogenesis"/>
    <property type="evidence" value="ECO:0007669"/>
    <property type="project" value="UniProtKB-UniRule"/>
</dbReference>
<dbReference type="InterPro" id="IPR010914">
    <property type="entry name" value="RsgA_GTPase_dom"/>
</dbReference>
<feature type="binding site" evidence="10">
    <location>
        <begin position="146"/>
        <end position="149"/>
    </location>
    <ligand>
        <name>GTP</name>
        <dbReference type="ChEBI" id="CHEBI:37565"/>
    </ligand>
</feature>
<dbReference type="PANTHER" id="PTHR32120">
    <property type="entry name" value="SMALL RIBOSOMAL SUBUNIT BIOGENESIS GTPASE RSGA"/>
    <property type="match status" value="1"/>
</dbReference>
<dbReference type="InterPro" id="IPR027417">
    <property type="entry name" value="P-loop_NTPase"/>
</dbReference>
<evidence type="ECO:0000256" key="4">
    <source>
        <dbReference type="ARBA" id="ARBA00022730"/>
    </source>
</evidence>
<dbReference type="PROSITE" id="PS50936">
    <property type="entry name" value="ENGC_GTPASE"/>
    <property type="match status" value="1"/>
</dbReference>
<dbReference type="SUPFAM" id="SSF52540">
    <property type="entry name" value="P-loop containing nucleoside triphosphate hydrolases"/>
    <property type="match status" value="1"/>
</dbReference>
<sequence length="344" mass="36883">MSIVPHQPAPNLSDLGWTDFFDDQLTAEETGLARMRVATVHRARMTAESGQGPVRLQLPPQTNTSDYAVGDWVLVEPGSGLLTRRLDRNTLLQRRIEGGRAPQLIAANVDTLFIVTSCNDDLNPARLERYLVLANEAGTVPVIVLTKADQVADARPYLDRVSGLQRGLQAVALNAKSPEAAKTLAPWCGAGQTVALVGSSGVGKSSLLNTLAAKLPEDAQLTGSIREDDAKGRHTTTSRSLHRICGGGWVIDTPGMRALHVSDISVGLDLLFAEIAELAPGCRFRDCTHAHEPGCAVQAAVAAGALDPARLARWRKLQEENLDNTPVQSGPRGNKTTKPHGKRR</sequence>
<feature type="region of interest" description="Disordered" evidence="11">
    <location>
        <begin position="319"/>
        <end position="344"/>
    </location>
</feature>
<dbReference type="HAMAP" id="MF_01820">
    <property type="entry name" value="GTPase_RsgA"/>
    <property type="match status" value="1"/>
</dbReference>
<evidence type="ECO:0000256" key="2">
    <source>
        <dbReference type="ARBA" id="ARBA00022517"/>
    </source>
</evidence>
<dbReference type="EC" id="3.6.1.-" evidence="10"/>
<evidence type="ECO:0000256" key="7">
    <source>
        <dbReference type="ARBA" id="ARBA00022833"/>
    </source>
</evidence>
<evidence type="ECO:0000313" key="15">
    <source>
        <dbReference type="Proteomes" id="UP000449846"/>
    </source>
</evidence>
<evidence type="ECO:0000259" key="12">
    <source>
        <dbReference type="PROSITE" id="PS50936"/>
    </source>
</evidence>
<gene>
    <name evidence="10 14" type="primary">rsgA</name>
    <name evidence="14" type="ORF">GL300_25940</name>
</gene>
<keyword evidence="2 10" id="KW-0690">Ribosome biogenesis</keyword>
<comment type="subunit">
    <text evidence="10">Monomer. Associates with 30S ribosomal subunit, binds 16S rRNA.</text>
</comment>
<comment type="function">
    <text evidence="10">One of several proteins that assist in the late maturation steps of the functional core of the 30S ribosomal subunit. Helps release RbfA from mature subunits. May play a role in the assembly of ribosomal proteins into the subunit. Circularly permuted GTPase that catalyzes slow GTP hydrolysis, GTPase activity is stimulated by the 30S ribosomal subunit.</text>
</comment>